<dbReference type="KEGG" id="aalt:CC77DRAFT_105158"/>
<sequence>MKLNSSKNFALGEAPRRGSWIGACRRGLAKESSLDWCNNVCERREIATSLLDMLSSEVQYASNVARYRCLVICVFDARTITRQEARVVLPRKRDEEIQVHPPRRFPACARFAFIVCFDRAAQFRAHTESTISEEHLFVESERSREFPAAVPIWLCRNVVRLQRGPGMLSDDTHASTSFA</sequence>
<dbReference type="EMBL" id="KV441479">
    <property type="protein sequence ID" value="OAG20193.1"/>
    <property type="molecule type" value="Genomic_DNA"/>
</dbReference>
<evidence type="ECO:0000313" key="2">
    <source>
        <dbReference type="Proteomes" id="UP000077248"/>
    </source>
</evidence>
<dbReference type="RefSeq" id="XP_018385614.1">
    <property type="nucleotide sequence ID" value="XM_018527675.1"/>
</dbReference>
<proteinExistence type="predicted"/>
<dbReference type="Proteomes" id="UP000077248">
    <property type="component" value="Unassembled WGS sequence"/>
</dbReference>
<protein>
    <submittedName>
        <fullName evidence="1">Uncharacterized protein</fullName>
    </submittedName>
</protein>
<keyword evidence="2" id="KW-1185">Reference proteome</keyword>
<dbReference type="GeneID" id="29113269"/>
<gene>
    <name evidence="1" type="ORF">CC77DRAFT_105158</name>
</gene>
<reference evidence="1 2" key="1">
    <citation type="submission" date="2016-05" db="EMBL/GenBank/DDBJ databases">
        <title>Comparative analysis of secretome profiles of manganese(II)-oxidizing ascomycete fungi.</title>
        <authorList>
            <consortium name="DOE Joint Genome Institute"/>
            <person name="Zeiner C.A."/>
            <person name="Purvine S.O."/>
            <person name="Zink E.M."/>
            <person name="Wu S."/>
            <person name="Pasa-Tolic L."/>
            <person name="Chaput D.L."/>
            <person name="Haridas S."/>
            <person name="Grigoriev I.V."/>
            <person name="Santelli C.M."/>
            <person name="Hansel C.M."/>
        </authorList>
    </citation>
    <scope>NUCLEOTIDE SEQUENCE [LARGE SCALE GENOMIC DNA]</scope>
    <source>
        <strain evidence="1 2">SRC1lrK2f</strain>
    </source>
</reference>
<dbReference type="VEuPathDB" id="FungiDB:CC77DRAFT_105158"/>
<organism evidence="1 2">
    <name type="scientific">Alternaria alternata</name>
    <name type="common">Alternaria rot fungus</name>
    <name type="synonym">Torula alternata</name>
    <dbReference type="NCBI Taxonomy" id="5599"/>
    <lineage>
        <taxon>Eukaryota</taxon>
        <taxon>Fungi</taxon>
        <taxon>Dikarya</taxon>
        <taxon>Ascomycota</taxon>
        <taxon>Pezizomycotina</taxon>
        <taxon>Dothideomycetes</taxon>
        <taxon>Pleosporomycetidae</taxon>
        <taxon>Pleosporales</taxon>
        <taxon>Pleosporineae</taxon>
        <taxon>Pleosporaceae</taxon>
        <taxon>Alternaria</taxon>
        <taxon>Alternaria sect. Alternaria</taxon>
        <taxon>Alternaria alternata complex</taxon>
    </lineage>
</organism>
<name>A0A177DK66_ALTAL</name>
<evidence type="ECO:0000313" key="1">
    <source>
        <dbReference type="EMBL" id="OAG20193.1"/>
    </source>
</evidence>
<dbReference type="AlphaFoldDB" id="A0A177DK66"/>
<accession>A0A177DK66</accession>